<feature type="region of interest" description="Disordered" evidence="1">
    <location>
        <begin position="106"/>
        <end position="136"/>
    </location>
</feature>
<dbReference type="EMBL" id="AMZH03003622">
    <property type="protein sequence ID" value="RRT71741.1"/>
    <property type="molecule type" value="Genomic_DNA"/>
</dbReference>
<feature type="region of interest" description="Disordered" evidence="1">
    <location>
        <begin position="66"/>
        <end position="88"/>
    </location>
</feature>
<organism evidence="2 3">
    <name type="scientific">Ensete ventricosum</name>
    <name type="common">Abyssinian banana</name>
    <name type="synonym">Musa ensete</name>
    <dbReference type="NCBI Taxonomy" id="4639"/>
    <lineage>
        <taxon>Eukaryota</taxon>
        <taxon>Viridiplantae</taxon>
        <taxon>Streptophyta</taxon>
        <taxon>Embryophyta</taxon>
        <taxon>Tracheophyta</taxon>
        <taxon>Spermatophyta</taxon>
        <taxon>Magnoliopsida</taxon>
        <taxon>Liliopsida</taxon>
        <taxon>Zingiberales</taxon>
        <taxon>Musaceae</taxon>
        <taxon>Ensete</taxon>
    </lineage>
</organism>
<gene>
    <name evidence="2" type="ORF">B296_00017776</name>
</gene>
<accession>A0A427A6E2</accession>
<evidence type="ECO:0000256" key="1">
    <source>
        <dbReference type="SAM" id="MobiDB-lite"/>
    </source>
</evidence>
<sequence>MYASLQGRQAWWGARRHDGGYDGMKGSPDKHGSKEADKSTPKSKDMALLVEVVASADGFSVGGELGLGLPEEERQSRDHCPGVPHSKHLVGAAAASSLPLPLHLPRSLRRSSSYMARTSDGNLEGRFGTDSDISGE</sequence>
<reference evidence="2 3" key="1">
    <citation type="journal article" date="2014" name="Agronomy (Basel)">
        <title>A Draft Genome Sequence for Ensete ventricosum, the Drought-Tolerant Tree Against Hunger.</title>
        <authorList>
            <person name="Harrison J."/>
            <person name="Moore K.A."/>
            <person name="Paszkiewicz K."/>
            <person name="Jones T."/>
            <person name="Grant M."/>
            <person name="Ambacheew D."/>
            <person name="Muzemil S."/>
            <person name="Studholme D.J."/>
        </authorList>
    </citation>
    <scope>NUCLEOTIDE SEQUENCE [LARGE SCALE GENOMIC DNA]</scope>
</reference>
<evidence type="ECO:0000313" key="3">
    <source>
        <dbReference type="Proteomes" id="UP000287651"/>
    </source>
</evidence>
<name>A0A427A6E2_ENSVE</name>
<feature type="compositionally biased region" description="Basic and acidic residues" evidence="1">
    <location>
        <begin position="71"/>
        <end position="80"/>
    </location>
</feature>
<feature type="compositionally biased region" description="Basic and acidic residues" evidence="1">
    <location>
        <begin position="27"/>
        <end position="44"/>
    </location>
</feature>
<evidence type="ECO:0000313" key="2">
    <source>
        <dbReference type="EMBL" id="RRT71741.1"/>
    </source>
</evidence>
<proteinExistence type="predicted"/>
<dbReference type="Proteomes" id="UP000287651">
    <property type="component" value="Unassembled WGS sequence"/>
</dbReference>
<feature type="region of interest" description="Disordered" evidence="1">
    <location>
        <begin position="15"/>
        <end position="44"/>
    </location>
</feature>
<dbReference type="AlphaFoldDB" id="A0A427A6E2"/>
<comment type="caution">
    <text evidence="2">The sequence shown here is derived from an EMBL/GenBank/DDBJ whole genome shotgun (WGS) entry which is preliminary data.</text>
</comment>
<protein>
    <submittedName>
        <fullName evidence="2">Uncharacterized protein</fullName>
    </submittedName>
</protein>